<name>A0AAE3TDG3_9BACT</name>
<keyword evidence="5" id="KW-1185">Reference proteome</keyword>
<dbReference type="GO" id="GO:0003723">
    <property type="term" value="F:RNA binding"/>
    <property type="evidence" value="ECO:0007669"/>
    <property type="project" value="UniProtKB-UniRule"/>
</dbReference>
<protein>
    <recommendedName>
        <fullName evidence="3">SsrA-binding protein</fullName>
    </recommendedName>
    <alternativeName>
        <fullName evidence="3">Small protein B</fullName>
    </alternativeName>
</protein>
<dbReference type="NCBIfam" id="TIGR00086">
    <property type="entry name" value="smpB"/>
    <property type="match status" value="1"/>
</dbReference>
<dbReference type="SUPFAM" id="SSF74982">
    <property type="entry name" value="Small protein B (SmpB)"/>
    <property type="match status" value="1"/>
</dbReference>
<comment type="subcellular location">
    <subcellularLocation>
        <location evidence="3">Cytoplasm</location>
    </subcellularLocation>
    <text evidence="3">The tmRNA-SmpB complex associates with stalled 70S ribosomes.</text>
</comment>
<dbReference type="InterPro" id="IPR023620">
    <property type="entry name" value="SmpB"/>
</dbReference>
<dbReference type="PANTHER" id="PTHR30308">
    <property type="entry name" value="TMRNA-BINDING COMPONENT OF TRANS-TRANSLATION TAGGING COMPLEX"/>
    <property type="match status" value="1"/>
</dbReference>
<keyword evidence="2 3" id="KW-0694">RNA-binding</keyword>
<sequence length="150" mass="17544">MIENTEKNIVTNRKAQHEYFIHQTFEAGIVLVGTEVKSLRQNKVSLVDSYAIVKNGEVWLVNSNINVYEQGSYNNHNPLRERKLLLNKSEIRKLTKAVSEKGYTLIPLRMYFKNGKVKVELAVASGKKKYDKREDIAKRDMQREQLRKYK</sequence>
<evidence type="ECO:0000313" key="5">
    <source>
        <dbReference type="Proteomes" id="UP001221302"/>
    </source>
</evidence>
<comment type="similarity">
    <text evidence="3">Belongs to the SmpB family.</text>
</comment>
<dbReference type="InterPro" id="IPR020081">
    <property type="entry name" value="SsrA-bd_prot_CS"/>
</dbReference>
<evidence type="ECO:0000313" key="4">
    <source>
        <dbReference type="EMBL" id="MDF1612511.1"/>
    </source>
</evidence>
<dbReference type="RefSeq" id="WP_321536282.1">
    <property type="nucleotide sequence ID" value="NZ_JARGDL010000014.1"/>
</dbReference>
<comment type="caution">
    <text evidence="4">The sequence shown here is derived from an EMBL/GenBank/DDBJ whole genome shotgun (WGS) entry which is preliminary data.</text>
</comment>
<dbReference type="EMBL" id="JARGDL010000014">
    <property type="protein sequence ID" value="MDF1612511.1"/>
    <property type="molecule type" value="Genomic_DNA"/>
</dbReference>
<proteinExistence type="inferred from homology"/>
<dbReference type="InterPro" id="IPR000037">
    <property type="entry name" value="SsrA-bd_prot"/>
</dbReference>
<dbReference type="Gene3D" id="2.40.280.10">
    <property type="match status" value="1"/>
</dbReference>
<dbReference type="GO" id="GO:0070930">
    <property type="term" value="P:trans-translation-dependent protein tagging"/>
    <property type="evidence" value="ECO:0007669"/>
    <property type="project" value="TreeGrafter"/>
</dbReference>
<comment type="function">
    <text evidence="3">Required for rescue of stalled ribosomes mediated by trans-translation. Binds to transfer-messenger RNA (tmRNA), required for stable association of tmRNA with ribosomes. tmRNA and SmpB together mimic tRNA shape, replacing the anticodon stem-loop with SmpB. tmRNA is encoded by the ssrA gene; the 2 termini fold to resemble tRNA(Ala) and it encodes a 'tag peptide', a short internal open reading frame. During trans-translation Ala-aminoacylated tmRNA acts like a tRNA, entering the A-site of stalled ribosomes, displacing the stalled mRNA. The ribosome then switches to translate the ORF on the tmRNA; the nascent peptide is terminated with the 'tag peptide' encoded by the tmRNA and targeted for degradation. The ribosome is freed to recommence translation, which seems to be the essential function of trans-translation.</text>
</comment>
<dbReference type="Proteomes" id="UP001221302">
    <property type="component" value="Unassembled WGS sequence"/>
</dbReference>
<gene>
    <name evidence="3 4" type="primary">smpB</name>
    <name evidence="4" type="ORF">P0M35_10135</name>
</gene>
<evidence type="ECO:0000256" key="1">
    <source>
        <dbReference type="ARBA" id="ARBA00022490"/>
    </source>
</evidence>
<dbReference type="GO" id="GO:0070929">
    <property type="term" value="P:trans-translation"/>
    <property type="evidence" value="ECO:0007669"/>
    <property type="project" value="UniProtKB-UniRule"/>
</dbReference>
<dbReference type="GO" id="GO:0005829">
    <property type="term" value="C:cytosol"/>
    <property type="evidence" value="ECO:0007669"/>
    <property type="project" value="TreeGrafter"/>
</dbReference>
<reference evidence="4" key="1">
    <citation type="submission" date="2023-03" db="EMBL/GenBank/DDBJ databases">
        <title>Stygiobacter electus gen. nov., sp. nov., facultatively anaerobic thermotolerant bacterium of the class Ignavibacteria from a well of Yessentuki mineral water deposit.</title>
        <authorList>
            <person name="Podosokorskaya O.A."/>
            <person name="Elcheninov A.G."/>
            <person name="Petrova N.F."/>
            <person name="Zavarzina D.G."/>
            <person name="Kublanov I.V."/>
            <person name="Merkel A.Y."/>
        </authorList>
    </citation>
    <scope>NUCLEOTIDE SEQUENCE</scope>
    <source>
        <strain evidence="4">09-Me</strain>
    </source>
</reference>
<organism evidence="4 5">
    <name type="scientific">Stygiobacter electus</name>
    <dbReference type="NCBI Taxonomy" id="3032292"/>
    <lineage>
        <taxon>Bacteria</taxon>
        <taxon>Pseudomonadati</taxon>
        <taxon>Ignavibacteriota</taxon>
        <taxon>Ignavibacteria</taxon>
        <taxon>Ignavibacteriales</taxon>
        <taxon>Melioribacteraceae</taxon>
        <taxon>Stygiobacter</taxon>
    </lineage>
</organism>
<evidence type="ECO:0000256" key="3">
    <source>
        <dbReference type="HAMAP-Rule" id="MF_00023"/>
    </source>
</evidence>
<dbReference type="CDD" id="cd09294">
    <property type="entry name" value="SmpB"/>
    <property type="match status" value="1"/>
</dbReference>
<keyword evidence="1 3" id="KW-0963">Cytoplasm</keyword>
<dbReference type="PANTHER" id="PTHR30308:SF2">
    <property type="entry name" value="SSRA-BINDING PROTEIN"/>
    <property type="match status" value="1"/>
</dbReference>
<dbReference type="NCBIfam" id="NF003843">
    <property type="entry name" value="PRK05422.1"/>
    <property type="match status" value="1"/>
</dbReference>
<evidence type="ECO:0000256" key="2">
    <source>
        <dbReference type="ARBA" id="ARBA00022884"/>
    </source>
</evidence>
<accession>A0AAE3TDG3</accession>
<dbReference type="AlphaFoldDB" id="A0AAE3TDG3"/>
<dbReference type="PROSITE" id="PS01317">
    <property type="entry name" value="SSRP"/>
    <property type="match status" value="1"/>
</dbReference>
<dbReference type="Pfam" id="PF01668">
    <property type="entry name" value="SmpB"/>
    <property type="match status" value="1"/>
</dbReference>
<dbReference type="HAMAP" id="MF_00023">
    <property type="entry name" value="SmpB"/>
    <property type="match status" value="1"/>
</dbReference>